<feature type="non-terminal residue" evidence="1">
    <location>
        <position position="60"/>
    </location>
</feature>
<dbReference type="EMBL" id="JAXCGZ010008025">
    <property type="protein sequence ID" value="KAK7078085.1"/>
    <property type="molecule type" value="Genomic_DNA"/>
</dbReference>
<organism evidence="1 2">
    <name type="scientific">Halocaridina rubra</name>
    <name type="common">Hawaiian red shrimp</name>
    <dbReference type="NCBI Taxonomy" id="373956"/>
    <lineage>
        <taxon>Eukaryota</taxon>
        <taxon>Metazoa</taxon>
        <taxon>Ecdysozoa</taxon>
        <taxon>Arthropoda</taxon>
        <taxon>Crustacea</taxon>
        <taxon>Multicrustacea</taxon>
        <taxon>Malacostraca</taxon>
        <taxon>Eumalacostraca</taxon>
        <taxon>Eucarida</taxon>
        <taxon>Decapoda</taxon>
        <taxon>Pleocyemata</taxon>
        <taxon>Caridea</taxon>
        <taxon>Atyoidea</taxon>
        <taxon>Atyidae</taxon>
        <taxon>Halocaridina</taxon>
    </lineage>
</organism>
<keyword evidence="2" id="KW-1185">Reference proteome</keyword>
<evidence type="ECO:0000313" key="1">
    <source>
        <dbReference type="EMBL" id="KAK7078085.1"/>
    </source>
</evidence>
<accession>A0AAN9AAK7</accession>
<dbReference type="Proteomes" id="UP001381693">
    <property type="component" value="Unassembled WGS sequence"/>
</dbReference>
<sequence>MVRAFLMFIWSRYFLIASWRKWSGYGTDLSCLITGFVPSVAGFITPGAGFETPVPRSITP</sequence>
<comment type="caution">
    <text evidence="1">The sequence shown here is derived from an EMBL/GenBank/DDBJ whole genome shotgun (WGS) entry which is preliminary data.</text>
</comment>
<evidence type="ECO:0000313" key="2">
    <source>
        <dbReference type="Proteomes" id="UP001381693"/>
    </source>
</evidence>
<gene>
    <name evidence="1" type="ORF">SK128_009067</name>
</gene>
<name>A0AAN9AAK7_HALRR</name>
<reference evidence="1 2" key="1">
    <citation type="submission" date="2023-11" db="EMBL/GenBank/DDBJ databases">
        <title>Halocaridina rubra genome assembly.</title>
        <authorList>
            <person name="Smith C."/>
        </authorList>
    </citation>
    <scope>NUCLEOTIDE SEQUENCE [LARGE SCALE GENOMIC DNA]</scope>
    <source>
        <strain evidence="1">EP-1</strain>
        <tissue evidence="1">Whole</tissue>
    </source>
</reference>
<proteinExistence type="predicted"/>
<dbReference type="AlphaFoldDB" id="A0AAN9AAK7"/>
<protein>
    <submittedName>
        <fullName evidence="1">Uncharacterized protein</fullName>
    </submittedName>
</protein>